<keyword evidence="3" id="KW-0812">Transmembrane</keyword>
<evidence type="ECO:0000256" key="3">
    <source>
        <dbReference type="SAM" id="Phobius"/>
    </source>
</evidence>
<reference evidence="4 5" key="1">
    <citation type="submission" date="2024-06" db="EMBL/GenBank/DDBJ databases">
        <title>Genomic Encyclopedia of Type Strains, Phase IV (KMG-IV): sequencing the most valuable type-strain genomes for metagenomic binning, comparative biology and taxonomic classification.</title>
        <authorList>
            <person name="Goeker M."/>
        </authorList>
    </citation>
    <scope>NUCLEOTIDE SEQUENCE [LARGE SCALE GENOMIC DNA]</scope>
    <source>
        <strain evidence="4 5">DSM 23649</strain>
    </source>
</reference>
<evidence type="ECO:0000313" key="4">
    <source>
        <dbReference type="EMBL" id="MET3589124.1"/>
    </source>
</evidence>
<keyword evidence="3" id="KW-0472">Membrane</keyword>
<feature type="compositionally biased region" description="Basic residues" evidence="2">
    <location>
        <begin position="7"/>
        <end position="20"/>
    </location>
</feature>
<dbReference type="EMBL" id="JBEPLI010000001">
    <property type="protein sequence ID" value="MET3589124.1"/>
    <property type="molecule type" value="Genomic_DNA"/>
</dbReference>
<name>A0ABV2HF02_9HYPH</name>
<dbReference type="Proteomes" id="UP001549086">
    <property type="component" value="Unassembled WGS sequence"/>
</dbReference>
<evidence type="ECO:0000256" key="2">
    <source>
        <dbReference type="SAM" id="MobiDB-lite"/>
    </source>
</evidence>
<dbReference type="RefSeq" id="WP_354188417.1">
    <property type="nucleotide sequence ID" value="NZ_JBEPLI010000001.1"/>
</dbReference>
<sequence>MVDSSKPKIKSHYSGNRRKKTVIEHENVNQDPEEITQNSAELDSVEKKDEQSAQTQYMLYVTWLSLLISGILGGLIALGLLIGLQWAGVLSDSLVKHHTGTEKVLQIAEKVKSQGEETREQLRHALQEIDDLKTKFSSFSAQRIETIHSDEVSQRENEKAFTVLEEKVKSLEGAAQTFLEISKDIETALSVGQSNADTLAVLKQQLAAMQEEVSAKMSSKKEMNTALFVAITSLKNAVERGGSYSDELKLLEKLAPSIDGLDLLQKTATIGLPSSAQLAVDFSYVADAIVATQNHFAPDAPFFKRVLAWMKGLIVSRPIGNVEGMTLGAIAARMEVAIQAGDYEKALSEWQTLPQNAKAVSADFIHKLETRITIHQFFQKLLVSVQQGSFKATKM</sequence>
<keyword evidence="1" id="KW-0175">Coiled coil</keyword>
<keyword evidence="3" id="KW-1133">Transmembrane helix</keyword>
<feature type="region of interest" description="Disordered" evidence="2">
    <location>
        <begin position="1"/>
        <end position="47"/>
    </location>
</feature>
<keyword evidence="5" id="KW-1185">Reference proteome</keyword>
<gene>
    <name evidence="4" type="ORF">ABID23_000194</name>
</gene>
<accession>A0ABV2HF02</accession>
<evidence type="ECO:0008006" key="6">
    <source>
        <dbReference type="Google" id="ProtNLM"/>
    </source>
</evidence>
<evidence type="ECO:0000256" key="1">
    <source>
        <dbReference type="SAM" id="Coils"/>
    </source>
</evidence>
<organism evidence="4 5">
    <name type="scientific">Bartonella silvatica</name>
    <dbReference type="NCBI Taxonomy" id="357760"/>
    <lineage>
        <taxon>Bacteria</taxon>
        <taxon>Pseudomonadati</taxon>
        <taxon>Pseudomonadota</taxon>
        <taxon>Alphaproteobacteria</taxon>
        <taxon>Hyphomicrobiales</taxon>
        <taxon>Bartonellaceae</taxon>
        <taxon>Bartonella</taxon>
    </lineage>
</organism>
<evidence type="ECO:0000313" key="5">
    <source>
        <dbReference type="Proteomes" id="UP001549086"/>
    </source>
</evidence>
<feature type="coiled-coil region" evidence="1">
    <location>
        <begin position="108"/>
        <end position="135"/>
    </location>
</feature>
<feature type="transmembrane region" description="Helical" evidence="3">
    <location>
        <begin position="57"/>
        <end position="86"/>
    </location>
</feature>
<comment type="caution">
    <text evidence="4">The sequence shown here is derived from an EMBL/GenBank/DDBJ whole genome shotgun (WGS) entry which is preliminary data.</text>
</comment>
<proteinExistence type="predicted"/>
<protein>
    <recommendedName>
        <fullName evidence="6">Phage related protein</fullName>
    </recommendedName>
</protein>